<accession>G9EQP3</accession>
<dbReference type="EMBL" id="JH413831">
    <property type="protein sequence ID" value="EHL30406.1"/>
    <property type="molecule type" value="Genomic_DNA"/>
</dbReference>
<keyword evidence="7" id="KW-1185">Reference proteome</keyword>
<evidence type="ECO:0000313" key="6">
    <source>
        <dbReference type="EMBL" id="EHL30406.1"/>
    </source>
</evidence>
<dbReference type="Pfam" id="PF01734">
    <property type="entry name" value="Patatin"/>
    <property type="match status" value="1"/>
</dbReference>
<feature type="active site" description="Proton acceptor" evidence="4">
    <location>
        <position position="194"/>
    </location>
</feature>
<evidence type="ECO:0000259" key="5">
    <source>
        <dbReference type="PROSITE" id="PS51635"/>
    </source>
</evidence>
<dbReference type="GO" id="GO:0016787">
    <property type="term" value="F:hydrolase activity"/>
    <property type="evidence" value="ECO:0007669"/>
    <property type="project" value="UniProtKB-UniRule"/>
</dbReference>
<evidence type="ECO:0000256" key="4">
    <source>
        <dbReference type="PROSITE-ProRule" id="PRU01161"/>
    </source>
</evidence>
<name>G9EQP3_9GAMM</name>
<organism evidence="6 7">
    <name type="scientific">Legionella drancourtii LLAP12</name>
    <dbReference type="NCBI Taxonomy" id="658187"/>
    <lineage>
        <taxon>Bacteria</taxon>
        <taxon>Pseudomonadati</taxon>
        <taxon>Pseudomonadota</taxon>
        <taxon>Gammaproteobacteria</taxon>
        <taxon>Legionellales</taxon>
        <taxon>Legionellaceae</taxon>
        <taxon>Legionella</taxon>
    </lineage>
</organism>
<dbReference type="InterPro" id="IPR050301">
    <property type="entry name" value="NTE"/>
</dbReference>
<dbReference type="InParanoid" id="G9EQP3"/>
<dbReference type="Gene3D" id="3.40.1090.10">
    <property type="entry name" value="Cytosolic phospholipase A2 catalytic domain"/>
    <property type="match status" value="2"/>
</dbReference>
<keyword evidence="3 4" id="KW-0443">Lipid metabolism</keyword>
<dbReference type="HOGENOM" id="CLU_040292_0_0_6"/>
<dbReference type="SUPFAM" id="SSF52151">
    <property type="entry name" value="FabD/lysophospholipase-like"/>
    <property type="match status" value="1"/>
</dbReference>
<dbReference type="eggNOG" id="COG1752">
    <property type="taxonomic scope" value="Bacteria"/>
</dbReference>
<reference evidence="6 7" key="1">
    <citation type="journal article" date="2011" name="BMC Genomics">
        <title>Insight into cross-talk between intra-amoebal pathogens.</title>
        <authorList>
            <person name="Gimenez G."/>
            <person name="Bertelli C."/>
            <person name="Moliner C."/>
            <person name="Robert C."/>
            <person name="Raoult D."/>
            <person name="Fournier P.E."/>
            <person name="Greub G."/>
        </authorList>
    </citation>
    <scope>NUCLEOTIDE SEQUENCE [LARGE SCALE GENOMIC DNA]</scope>
    <source>
        <strain evidence="6 7">LLAP12</strain>
    </source>
</reference>
<evidence type="ECO:0000256" key="1">
    <source>
        <dbReference type="ARBA" id="ARBA00022801"/>
    </source>
</evidence>
<gene>
    <name evidence="6" type="ORF">LDG_7593</name>
</gene>
<dbReference type="PROSITE" id="PS51635">
    <property type="entry name" value="PNPLA"/>
    <property type="match status" value="1"/>
</dbReference>
<dbReference type="OrthoDB" id="9807112at2"/>
<dbReference type="RefSeq" id="WP_006871498.1">
    <property type="nucleotide sequence ID" value="NZ_JH413831.1"/>
</dbReference>
<evidence type="ECO:0000313" key="7">
    <source>
        <dbReference type="Proteomes" id="UP000002770"/>
    </source>
</evidence>
<keyword evidence="1 4" id="KW-0378">Hydrolase</keyword>
<dbReference type="Proteomes" id="UP000002770">
    <property type="component" value="Unassembled WGS sequence"/>
</dbReference>
<feature type="short sequence motif" description="DGA/G" evidence="4">
    <location>
        <begin position="194"/>
        <end position="196"/>
    </location>
</feature>
<sequence>MQKKTVNLALQGGGAHGAFTWGILDKFLERGCFIIEGISATSAGSMNAVVLAEGMMNGGNEGARQALHKFWKAMSDYGQRFGLTASTPFDMLLEPILGAPINFTLFSTMTSFLSPYQFNPLNIHPIREVLQNTINIEKVKQNSAIKLFICATNVKTGKIRIFDQDELSIDAVLASACLPKLFQAVEIDNEYYWDGGYLGNPAIFPLIYNTTSTDIVILHTVPIVSETLPNTVMEIDARLREISFNSSLMREMRAIAFVSKLVGEGWIKQEYEDKLKKIHVHCVRADKALEGLPLSSVYVPDWDFLLRLRDLGREEADVWLAQHLDAIGNETTIDFNEWL</sequence>
<feature type="short sequence motif" description="GXGXXG" evidence="4">
    <location>
        <begin position="12"/>
        <end position="17"/>
    </location>
</feature>
<dbReference type="InterPro" id="IPR016035">
    <property type="entry name" value="Acyl_Trfase/lysoPLipase"/>
</dbReference>
<dbReference type="STRING" id="658187.LDG_7593"/>
<dbReference type="PANTHER" id="PTHR14226:SF78">
    <property type="entry name" value="SLR0060 PROTEIN"/>
    <property type="match status" value="1"/>
</dbReference>
<dbReference type="GO" id="GO:0016042">
    <property type="term" value="P:lipid catabolic process"/>
    <property type="evidence" value="ECO:0007669"/>
    <property type="project" value="UniProtKB-UniRule"/>
</dbReference>
<dbReference type="InterPro" id="IPR002641">
    <property type="entry name" value="PNPLA_dom"/>
</dbReference>
<evidence type="ECO:0000256" key="2">
    <source>
        <dbReference type="ARBA" id="ARBA00022963"/>
    </source>
</evidence>
<proteinExistence type="predicted"/>
<dbReference type="AlphaFoldDB" id="G9EQP3"/>
<dbReference type="PANTHER" id="PTHR14226">
    <property type="entry name" value="NEUROPATHY TARGET ESTERASE/SWISS CHEESE D.MELANOGASTER"/>
    <property type="match status" value="1"/>
</dbReference>
<comment type="caution">
    <text evidence="4">Lacks conserved residue(s) required for the propagation of feature annotation.</text>
</comment>
<feature type="domain" description="PNPLA" evidence="5">
    <location>
        <begin position="8"/>
        <end position="207"/>
    </location>
</feature>
<feature type="active site" description="Nucleophile" evidence="4">
    <location>
        <position position="42"/>
    </location>
</feature>
<protein>
    <recommendedName>
        <fullName evidence="5">PNPLA domain-containing protein</fullName>
    </recommendedName>
</protein>
<evidence type="ECO:0000256" key="3">
    <source>
        <dbReference type="ARBA" id="ARBA00023098"/>
    </source>
</evidence>
<keyword evidence="2 4" id="KW-0442">Lipid degradation</keyword>